<evidence type="ECO:0000256" key="6">
    <source>
        <dbReference type="ARBA" id="ARBA00023012"/>
    </source>
</evidence>
<dbReference type="InterPro" id="IPR003594">
    <property type="entry name" value="HATPase_dom"/>
</dbReference>
<keyword evidence="7" id="KW-0472">Membrane</keyword>
<reference evidence="9 10" key="1">
    <citation type="submission" date="2010-12" db="EMBL/GenBank/DDBJ databases">
        <title>Complete sequence of Desulfurispirillum indicum S5.</title>
        <authorList>
            <consortium name="US DOE Joint Genome Institute"/>
            <person name="Lucas S."/>
            <person name="Copeland A."/>
            <person name="Lapidus A."/>
            <person name="Cheng J.-F."/>
            <person name="Goodwin L."/>
            <person name="Pitluck S."/>
            <person name="Chertkov O."/>
            <person name="Held B."/>
            <person name="Detter J.C."/>
            <person name="Han C."/>
            <person name="Tapia R."/>
            <person name="Land M."/>
            <person name="Hauser L."/>
            <person name="Kyrpides N."/>
            <person name="Ivanova N."/>
            <person name="Mikhailova N."/>
            <person name="Haggblom M."/>
            <person name="Rauschenbach I."/>
            <person name="Bini E."/>
            <person name="Woyke T."/>
        </authorList>
    </citation>
    <scope>NUCLEOTIDE SEQUENCE [LARGE SCALE GENOMIC DNA]</scope>
    <source>
        <strain evidence="10">ATCC BAA-1389 / DSM 22839 / S5</strain>
    </source>
</reference>
<dbReference type="STRING" id="653733.Selin_0783"/>
<sequence length="716" mass="80577">MNLSHLYRLQRRILLLATIGVMITGLVVGIVTLGHLHLQSRNYNENAMALQVHGQAQAMAQLLDRYCDVARQISSRSQIRDQLERYNSGTASLDSVRDFSVPRLVDALAYTPDLAGMLRLSRGGAVVASLGAVPLEELWQSWHFDPSWVQITGPYTWEDTLFVLASSPIVNRAGDVVGMDLVAFDTSGLSELMGAHEAFHDDDTFQYLLHRQGSLPMVLGQSSRLQVAAGVPAAVESISPSSTVQSFRLQEDAGRLVYIQPLPGQDQWVLVISMPVRSIHPPLFPQLATPLLAVLLMMSLGVLVTSSVMRPLFLRSSRWLQRFGRLNEELDRSHRRFTAILNSLDAAVYVADMQTHELLFVNEYIKRQLGDVTGQKCWQVLQGLQEPCAFCNNHRLLTEDGRSAGVVQWEFQNLWTQQWFDCRDNAIQWTDGRFVRMEVATDISERKRIELELQQTLAGMRSEIEAGIAKAREQDAIIAEQNRRESVTRLLVNLAHQWRQPLNVVGIMVQNTEEHIENGVIDKTQALADLRMAMDQLQEISSVITRLTRLYQSEAQANPLRVLEAFHFAAHSVRFDYRKRARIDARISEELSFEAVESDLIEIFHELLSNALAAGFARDMSEVRIEVAAHPMSPDGLQIWCRDNAGGVDAQLLPVIFDPYTTSGFRGRGKGMGLYHIRRLVEERYGGSVSLQNEEDGVLVIVCLAKYRAHPRYGSV</sequence>
<evidence type="ECO:0000256" key="3">
    <source>
        <dbReference type="ARBA" id="ARBA00022553"/>
    </source>
</evidence>
<dbReference type="HOGENOM" id="CLU_385764_0_0_0"/>
<dbReference type="InterPro" id="IPR036890">
    <property type="entry name" value="HATPase_C_sf"/>
</dbReference>
<dbReference type="RefSeq" id="WP_013505414.1">
    <property type="nucleotide sequence ID" value="NC_014836.1"/>
</dbReference>
<dbReference type="GO" id="GO:0005524">
    <property type="term" value="F:ATP binding"/>
    <property type="evidence" value="ECO:0007669"/>
    <property type="project" value="UniProtKB-KW"/>
</dbReference>
<keyword evidence="7" id="KW-0812">Transmembrane</keyword>
<dbReference type="Proteomes" id="UP000002572">
    <property type="component" value="Chromosome"/>
</dbReference>
<feature type="transmembrane region" description="Helical" evidence="7">
    <location>
        <begin position="12"/>
        <end position="36"/>
    </location>
</feature>
<dbReference type="InterPro" id="IPR036097">
    <property type="entry name" value="HisK_dim/P_sf"/>
</dbReference>
<dbReference type="SUPFAM" id="SSF47384">
    <property type="entry name" value="Homodimeric domain of signal transducing histidine kinase"/>
    <property type="match status" value="1"/>
</dbReference>
<dbReference type="PANTHER" id="PTHR44936:SF9">
    <property type="entry name" value="SENSOR PROTEIN CREC"/>
    <property type="match status" value="1"/>
</dbReference>
<dbReference type="OrthoDB" id="5416317at2"/>
<keyword evidence="6" id="KW-0902">Two-component regulatory system</keyword>
<dbReference type="PROSITE" id="PS50109">
    <property type="entry name" value="HIS_KIN"/>
    <property type="match status" value="1"/>
</dbReference>
<dbReference type="InParanoid" id="E6W268"/>
<evidence type="ECO:0000313" key="9">
    <source>
        <dbReference type="EMBL" id="ADU65526.1"/>
    </source>
</evidence>
<dbReference type="Gene3D" id="3.30.450.20">
    <property type="entry name" value="PAS domain"/>
    <property type="match status" value="1"/>
</dbReference>
<accession>E6W268</accession>
<keyword evidence="9" id="KW-0547">Nucleotide-binding</keyword>
<keyword evidence="5" id="KW-0418">Kinase</keyword>
<evidence type="ECO:0000256" key="4">
    <source>
        <dbReference type="ARBA" id="ARBA00022679"/>
    </source>
</evidence>
<evidence type="ECO:0000256" key="2">
    <source>
        <dbReference type="ARBA" id="ARBA00012438"/>
    </source>
</evidence>
<name>E6W268_DESIS</name>
<dbReference type="GO" id="GO:0000155">
    <property type="term" value="F:phosphorelay sensor kinase activity"/>
    <property type="evidence" value="ECO:0007669"/>
    <property type="project" value="InterPro"/>
</dbReference>
<dbReference type="InterPro" id="IPR005467">
    <property type="entry name" value="His_kinase_dom"/>
</dbReference>
<feature type="domain" description="Histidine kinase" evidence="8">
    <location>
        <begin position="493"/>
        <end position="708"/>
    </location>
</feature>
<gene>
    <name evidence="9" type="ordered locus">Selin_0783</name>
</gene>
<dbReference type="Pfam" id="PF02518">
    <property type="entry name" value="HATPase_c"/>
    <property type="match status" value="1"/>
</dbReference>
<evidence type="ECO:0000256" key="5">
    <source>
        <dbReference type="ARBA" id="ARBA00022777"/>
    </source>
</evidence>
<evidence type="ECO:0000256" key="7">
    <source>
        <dbReference type="SAM" id="Phobius"/>
    </source>
</evidence>
<proteinExistence type="predicted"/>
<keyword evidence="3" id="KW-0597">Phosphoprotein</keyword>
<dbReference type="Gene3D" id="3.30.565.10">
    <property type="entry name" value="Histidine kinase-like ATPase, C-terminal domain"/>
    <property type="match status" value="1"/>
</dbReference>
<dbReference type="EMBL" id="CP002432">
    <property type="protein sequence ID" value="ADU65526.1"/>
    <property type="molecule type" value="Genomic_DNA"/>
</dbReference>
<dbReference type="Gene3D" id="1.10.287.130">
    <property type="match status" value="1"/>
</dbReference>
<dbReference type="PANTHER" id="PTHR44936">
    <property type="entry name" value="SENSOR PROTEIN CREC"/>
    <property type="match status" value="1"/>
</dbReference>
<dbReference type="InterPro" id="IPR035965">
    <property type="entry name" value="PAS-like_dom_sf"/>
</dbReference>
<dbReference type="InterPro" id="IPR050980">
    <property type="entry name" value="2C_sensor_his_kinase"/>
</dbReference>
<evidence type="ECO:0000256" key="1">
    <source>
        <dbReference type="ARBA" id="ARBA00000085"/>
    </source>
</evidence>
<dbReference type="EC" id="2.7.13.3" evidence="2"/>
<dbReference type="SUPFAM" id="SSF55785">
    <property type="entry name" value="PYP-like sensor domain (PAS domain)"/>
    <property type="match status" value="1"/>
</dbReference>
<dbReference type="SMART" id="SM00387">
    <property type="entry name" value="HATPase_c"/>
    <property type="match status" value="1"/>
</dbReference>
<dbReference type="eggNOG" id="COG4191">
    <property type="taxonomic scope" value="Bacteria"/>
</dbReference>
<dbReference type="SUPFAM" id="SSF55874">
    <property type="entry name" value="ATPase domain of HSP90 chaperone/DNA topoisomerase II/histidine kinase"/>
    <property type="match status" value="1"/>
</dbReference>
<keyword evidence="10" id="KW-1185">Reference proteome</keyword>
<dbReference type="KEGG" id="din:Selin_0783"/>
<keyword evidence="4" id="KW-0808">Transferase</keyword>
<evidence type="ECO:0000313" key="10">
    <source>
        <dbReference type="Proteomes" id="UP000002572"/>
    </source>
</evidence>
<dbReference type="AlphaFoldDB" id="E6W268"/>
<organism evidence="9 10">
    <name type="scientific">Desulfurispirillum indicum (strain ATCC BAA-1389 / DSM 22839 / S5)</name>
    <dbReference type="NCBI Taxonomy" id="653733"/>
    <lineage>
        <taxon>Bacteria</taxon>
        <taxon>Pseudomonadati</taxon>
        <taxon>Chrysiogenota</taxon>
        <taxon>Chrysiogenia</taxon>
        <taxon>Chrysiogenales</taxon>
        <taxon>Chrysiogenaceae</taxon>
        <taxon>Desulfurispirillum</taxon>
    </lineage>
</organism>
<evidence type="ECO:0000259" key="8">
    <source>
        <dbReference type="PROSITE" id="PS50109"/>
    </source>
</evidence>
<protein>
    <recommendedName>
        <fullName evidence="2">histidine kinase</fullName>
        <ecNumber evidence="2">2.7.13.3</ecNumber>
    </recommendedName>
</protein>
<comment type="catalytic activity">
    <reaction evidence="1">
        <text>ATP + protein L-histidine = ADP + protein N-phospho-L-histidine.</text>
        <dbReference type="EC" id="2.7.13.3"/>
    </reaction>
</comment>
<keyword evidence="9" id="KW-0067">ATP-binding</keyword>
<keyword evidence="7" id="KW-1133">Transmembrane helix</keyword>